<dbReference type="AlphaFoldDB" id="A0A8H4RPN3"/>
<evidence type="ECO:0000256" key="1">
    <source>
        <dbReference type="ARBA" id="ARBA00022450"/>
    </source>
</evidence>
<keyword evidence="1" id="KW-0596">Phosphopantetheine</keyword>
<evidence type="ECO:0000256" key="2">
    <source>
        <dbReference type="ARBA" id="ARBA00022553"/>
    </source>
</evidence>
<dbReference type="EMBL" id="JAAMPI010000233">
    <property type="protein sequence ID" value="KAF4633769.1"/>
    <property type="molecule type" value="Genomic_DNA"/>
</dbReference>
<feature type="domain" description="AMP-dependent synthetase/ligase" evidence="3">
    <location>
        <begin position="43"/>
        <end position="350"/>
    </location>
</feature>
<dbReference type="Pfam" id="PF00501">
    <property type="entry name" value="AMP-binding"/>
    <property type="match status" value="1"/>
</dbReference>
<dbReference type="Gene3D" id="3.40.50.12780">
    <property type="entry name" value="N-terminal domain of ligase-like"/>
    <property type="match status" value="1"/>
</dbReference>
<dbReference type="PANTHER" id="PTHR43439">
    <property type="entry name" value="PHENYLACETATE-COENZYME A LIGASE"/>
    <property type="match status" value="1"/>
</dbReference>
<dbReference type="OrthoDB" id="429813at2759"/>
<accession>A0A8H4RPN3</accession>
<organism evidence="4 5">
    <name type="scientific">Cudoniella acicularis</name>
    <dbReference type="NCBI Taxonomy" id="354080"/>
    <lineage>
        <taxon>Eukaryota</taxon>
        <taxon>Fungi</taxon>
        <taxon>Dikarya</taxon>
        <taxon>Ascomycota</taxon>
        <taxon>Pezizomycotina</taxon>
        <taxon>Leotiomycetes</taxon>
        <taxon>Helotiales</taxon>
        <taxon>Tricladiaceae</taxon>
        <taxon>Cudoniella</taxon>
    </lineage>
</organism>
<comment type="caution">
    <text evidence="4">The sequence shown here is derived from an EMBL/GenBank/DDBJ whole genome shotgun (WGS) entry which is preliminary data.</text>
</comment>
<keyword evidence="5" id="KW-1185">Reference proteome</keyword>
<dbReference type="PROSITE" id="PS00455">
    <property type="entry name" value="AMP_BINDING"/>
    <property type="match status" value="1"/>
</dbReference>
<dbReference type="InterPro" id="IPR051414">
    <property type="entry name" value="Adenylate-forming_Reductase"/>
</dbReference>
<dbReference type="Proteomes" id="UP000566819">
    <property type="component" value="Unassembled WGS sequence"/>
</dbReference>
<name>A0A8H4RPN3_9HELO</name>
<evidence type="ECO:0000313" key="5">
    <source>
        <dbReference type="Proteomes" id="UP000566819"/>
    </source>
</evidence>
<keyword evidence="2" id="KW-0597">Phosphoprotein</keyword>
<dbReference type="InterPro" id="IPR020845">
    <property type="entry name" value="AMP-binding_CS"/>
</dbReference>
<dbReference type="PANTHER" id="PTHR43439:SF2">
    <property type="entry name" value="ENZYME, PUTATIVE (JCVI)-RELATED"/>
    <property type="match status" value="1"/>
</dbReference>
<dbReference type="Pfam" id="PF23562">
    <property type="entry name" value="AMP-binding_C_3"/>
    <property type="match status" value="1"/>
</dbReference>
<protein>
    <recommendedName>
        <fullName evidence="3">AMP-dependent synthetase/ligase domain-containing protein</fullName>
    </recommendedName>
</protein>
<evidence type="ECO:0000313" key="4">
    <source>
        <dbReference type="EMBL" id="KAF4633769.1"/>
    </source>
</evidence>
<proteinExistence type="predicted"/>
<sequence>MSNGTTLPPDSGGKRPIPTVIDELAITDPTRVIFSVPLTANIKDGFEDITFDALSRAINRCAWWMERTLRRSETFETLNYVGPQDLRYVVLLFASIKTGYKLFFSSPRNSEEGHLALLDSLQCNKILVSETLPSTVQNIISRREFRTILIPSLRELFTTHPVPSYPYTKTFIQARLDPFVVLHTSGSTGFPKPVVLTHGSITQVDAFLQPRTEGNKPLALSYYSGLRVFVGLGLFHSAAMCSIAYAICSNTTLVFPPPLPLTIEMVNQIHLHGRLDASFVSSAILVQLAKNQEYLENIRHLRFLNFGGGPLPKDIGDILKNYTHLFMHFGATETGYFALHLTDPEDWAYVSFSPKMGYELRPFSEGLYEFYFVRDPKLDSSQGIFSTFPQLSEYTTKDLFSKHPTKEGLWLFEGRSDDIIICSTGQKINPLSIENLLNAHPSIISACVCGQGRIQVSLLVEPKITPENEDEKRALIRDIWPTVERANRDQPGHGRLTQSLVLFTREDKPMSRSGKETVLRKLTEELYRQELDEMYDAFTAQKA</sequence>
<dbReference type="InterPro" id="IPR042099">
    <property type="entry name" value="ANL_N_sf"/>
</dbReference>
<evidence type="ECO:0000259" key="3">
    <source>
        <dbReference type="Pfam" id="PF00501"/>
    </source>
</evidence>
<dbReference type="SUPFAM" id="SSF56801">
    <property type="entry name" value="Acetyl-CoA synthetase-like"/>
    <property type="match status" value="1"/>
</dbReference>
<gene>
    <name evidence="4" type="ORF">G7Y89_g4340</name>
</gene>
<dbReference type="InterPro" id="IPR000873">
    <property type="entry name" value="AMP-dep_synth/lig_dom"/>
</dbReference>
<reference evidence="4 5" key="1">
    <citation type="submission" date="2020-03" db="EMBL/GenBank/DDBJ databases">
        <title>Draft Genome Sequence of Cudoniella acicularis.</title>
        <authorList>
            <person name="Buettner E."/>
            <person name="Kellner H."/>
        </authorList>
    </citation>
    <scope>NUCLEOTIDE SEQUENCE [LARGE SCALE GENOMIC DNA]</scope>
    <source>
        <strain evidence="4 5">DSM 108380</strain>
    </source>
</reference>